<dbReference type="GO" id="GO:0051793">
    <property type="term" value="P:medium-chain fatty acid catabolic process"/>
    <property type="evidence" value="ECO:0007669"/>
    <property type="project" value="TreeGrafter"/>
</dbReference>
<dbReference type="PANTHER" id="PTHR10794">
    <property type="entry name" value="ABHYDROLASE DOMAIN-CONTAINING PROTEIN"/>
    <property type="match status" value="1"/>
</dbReference>
<comment type="caution">
    <text evidence="5">The sequence shown here is derived from an EMBL/GenBank/DDBJ whole genome shotgun (WGS) entry which is preliminary data.</text>
</comment>
<gene>
    <name evidence="5" type="ORF">SeLEV6574_g02660</name>
    <name evidence="6" type="ORF">SeMB42_g02445</name>
</gene>
<evidence type="ECO:0000313" key="6">
    <source>
        <dbReference type="EMBL" id="TPX49882.1"/>
    </source>
</evidence>
<dbReference type="EMBL" id="QEAM01000077">
    <property type="protein sequence ID" value="TPX47449.1"/>
    <property type="molecule type" value="Genomic_DNA"/>
</dbReference>
<keyword evidence="3" id="KW-0812">Transmembrane</keyword>
<evidence type="ECO:0000256" key="1">
    <source>
        <dbReference type="ARBA" id="ARBA00010884"/>
    </source>
</evidence>
<dbReference type="GO" id="GO:0047372">
    <property type="term" value="F:monoacylglycerol lipase activity"/>
    <property type="evidence" value="ECO:0007669"/>
    <property type="project" value="TreeGrafter"/>
</dbReference>
<dbReference type="PANTHER" id="PTHR10794:SF63">
    <property type="entry name" value="ALPHA_BETA HYDROLASE 1, ISOFORM A"/>
    <property type="match status" value="1"/>
</dbReference>
<dbReference type="OrthoDB" id="5954035at2759"/>
<dbReference type="InterPro" id="IPR000073">
    <property type="entry name" value="AB_hydrolase_1"/>
</dbReference>
<dbReference type="AlphaFoldDB" id="A0A507D788"/>
<feature type="region of interest" description="Disordered" evidence="2">
    <location>
        <begin position="442"/>
        <end position="472"/>
    </location>
</feature>
<dbReference type="InterPro" id="IPR000952">
    <property type="entry name" value="AB_hydrolase_4_CS"/>
</dbReference>
<dbReference type="STRING" id="286115.A0A507D788"/>
<feature type="domain" description="AB hydrolase-1" evidence="4">
    <location>
        <begin position="163"/>
        <end position="381"/>
    </location>
</feature>
<dbReference type="VEuPathDB" id="FungiDB:SeMB42_g02445"/>
<keyword evidence="3" id="KW-0472">Membrane</keyword>
<proteinExistence type="inferred from homology"/>
<comment type="similarity">
    <text evidence="1">Belongs to the AB hydrolase superfamily. AB hydrolase 4 family.</text>
</comment>
<dbReference type="InterPro" id="IPR029058">
    <property type="entry name" value="AB_hydrolase_fold"/>
</dbReference>
<dbReference type="Gene3D" id="3.40.50.1820">
    <property type="entry name" value="alpha/beta hydrolase"/>
    <property type="match status" value="1"/>
</dbReference>
<evidence type="ECO:0000256" key="2">
    <source>
        <dbReference type="SAM" id="MobiDB-lite"/>
    </source>
</evidence>
<evidence type="ECO:0000313" key="7">
    <source>
        <dbReference type="Proteomes" id="UP000317494"/>
    </source>
</evidence>
<evidence type="ECO:0000313" key="5">
    <source>
        <dbReference type="EMBL" id="TPX47449.1"/>
    </source>
</evidence>
<dbReference type="InterPro" id="IPR050960">
    <property type="entry name" value="AB_hydrolase_4_sf"/>
</dbReference>
<keyword evidence="3" id="KW-1133">Transmembrane helix</keyword>
<evidence type="ECO:0000313" key="8">
    <source>
        <dbReference type="Proteomes" id="UP000320475"/>
    </source>
</evidence>
<dbReference type="Proteomes" id="UP000317494">
    <property type="component" value="Unassembled WGS sequence"/>
</dbReference>
<feature type="transmembrane region" description="Helical" evidence="3">
    <location>
        <begin position="523"/>
        <end position="540"/>
    </location>
</feature>
<dbReference type="Proteomes" id="UP000320475">
    <property type="component" value="Unassembled WGS sequence"/>
</dbReference>
<keyword evidence="7" id="KW-1185">Reference proteome</keyword>
<accession>A0A507D788</accession>
<dbReference type="SUPFAM" id="SSF53474">
    <property type="entry name" value="alpha/beta-Hydrolases"/>
    <property type="match status" value="1"/>
</dbReference>
<feature type="transmembrane region" description="Helical" evidence="3">
    <location>
        <begin position="20"/>
        <end position="42"/>
    </location>
</feature>
<dbReference type="GO" id="GO:0051792">
    <property type="term" value="P:medium-chain fatty acid biosynthetic process"/>
    <property type="evidence" value="ECO:0007669"/>
    <property type="project" value="TreeGrafter"/>
</dbReference>
<protein>
    <recommendedName>
        <fullName evidence="4">AB hydrolase-1 domain-containing protein</fullName>
    </recommendedName>
</protein>
<dbReference type="EMBL" id="QEAN01000075">
    <property type="protein sequence ID" value="TPX49882.1"/>
    <property type="molecule type" value="Genomic_DNA"/>
</dbReference>
<sequence length="547" mass="60625">MDDIIAGLRRLALLARDISIDNVLLSVLVVTVSLMILAGIYLDVMAIPAVISCHEETITVQHQLASSSGTTDTKDEKSTPSCMTLRDFLTQFVPSLSGYYPTPYLFNGHLQTIYAALVAQPRVQGRADLIKYEREIIEMPDGGVVALDWYPSNDKHTVAPSTPILVLTHGLTGGSHESYVEDVVHKMAHAPYHYRTVVMNFRGCANSDVLTPQLYCAAYTADLKYVVEMIQMRYPNAPLAACGFSLGANVLTKYVGELGEECPLITYVSVGNPLNLVIGSERLESGWFSKRVYSYRMACSLIKVFSKHAYLFENHPNVDLDAVMKSSSVREFDASLTAKVFGYADVDEYYKLGSSSLYVPSIRIPAMFLHSLDDPIVPKESIPTEEILNNPYCVLVTTKYGGHLGWFEGMFRTNRWVTKPIVQYLTAMILAHGSLPLSARRKIPSPSPFTKEGQRLPPAAEPLDDNRSKDNNTINNVVKLTGTANVETWINTSRHGNAVAVSEYSGRKSQAVLHKPPSVLTTLLKQFGVLGVIFTVFAWARRRSSWL</sequence>
<dbReference type="GO" id="GO:0008126">
    <property type="term" value="F:acetylesterase activity"/>
    <property type="evidence" value="ECO:0007669"/>
    <property type="project" value="TreeGrafter"/>
</dbReference>
<organism evidence="5 8">
    <name type="scientific">Synchytrium endobioticum</name>
    <dbReference type="NCBI Taxonomy" id="286115"/>
    <lineage>
        <taxon>Eukaryota</taxon>
        <taxon>Fungi</taxon>
        <taxon>Fungi incertae sedis</taxon>
        <taxon>Chytridiomycota</taxon>
        <taxon>Chytridiomycota incertae sedis</taxon>
        <taxon>Chytridiomycetes</taxon>
        <taxon>Synchytriales</taxon>
        <taxon>Synchytriaceae</taxon>
        <taxon>Synchytrium</taxon>
    </lineage>
</organism>
<dbReference type="Pfam" id="PF00561">
    <property type="entry name" value="Abhydrolase_1"/>
    <property type="match status" value="1"/>
</dbReference>
<name>A0A507D788_9FUNG</name>
<evidence type="ECO:0000259" key="4">
    <source>
        <dbReference type="Pfam" id="PF00561"/>
    </source>
</evidence>
<reference evidence="7 8" key="1">
    <citation type="journal article" date="2019" name="Sci. Rep.">
        <title>Comparative genomics of chytrid fungi reveal insights into the obligate biotrophic and pathogenic lifestyle of Synchytrium endobioticum.</title>
        <authorList>
            <person name="van de Vossenberg B.T.L.H."/>
            <person name="Warris S."/>
            <person name="Nguyen H.D.T."/>
            <person name="van Gent-Pelzer M.P.E."/>
            <person name="Joly D.L."/>
            <person name="van de Geest H.C."/>
            <person name="Bonants P.J.M."/>
            <person name="Smith D.S."/>
            <person name="Levesque C.A."/>
            <person name="van der Lee T.A.J."/>
        </authorList>
    </citation>
    <scope>NUCLEOTIDE SEQUENCE [LARGE SCALE GENOMIC DNA]</scope>
    <source>
        <strain evidence="5 8">LEV6574</strain>
        <strain evidence="6 7">MB42</strain>
    </source>
</reference>
<evidence type="ECO:0000256" key="3">
    <source>
        <dbReference type="SAM" id="Phobius"/>
    </source>
</evidence>
<dbReference type="PROSITE" id="PS01133">
    <property type="entry name" value="UPF0017"/>
    <property type="match status" value="1"/>
</dbReference>